<comment type="caution">
    <text evidence="1">The sequence shown here is derived from an EMBL/GenBank/DDBJ whole genome shotgun (WGS) entry which is preliminary data.</text>
</comment>
<evidence type="ECO:0000313" key="1">
    <source>
        <dbReference type="EMBL" id="MBA5761314.1"/>
    </source>
</evidence>
<gene>
    <name evidence="1" type="ORF">H2O73_03070</name>
</gene>
<keyword evidence="2" id="KW-1185">Reference proteome</keyword>
<dbReference type="AlphaFoldDB" id="A0A7W2FNL9"/>
<dbReference type="RefSeq" id="WP_182106400.1">
    <property type="nucleotide sequence ID" value="NZ_JACFYF010000001.1"/>
</dbReference>
<dbReference type="EMBL" id="JACFYF010000001">
    <property type="protein sequence ID" value="MBA5761314.1"/>
    <property type="molecule type" value="Genomic_DNA"/>
</dbReference>
<name>A0A7W2FNL9_9VIBR</name>
<evidence type="ECO:0000313" key="2">
    <source>
        <dbReference type="Proteomes" id="UP000571701"/>
    </source>
</evidence>
<organism evidence="1 2">
    <name type="scientific">Vibrio marinisediminis</name>
    <dbReference type="NCBI Taxonomy" id="2758441"/>
    <lineage>
        <taxon>Bacteria</taxon>
        <taxon>Pseudomonadati</taxon>
        <taxon>Pseudomonadota</taxon>
        <taxon>Gammaproteobacteria</taxon>
        <taxon>Vibrionales</taxon>
        <taxon>Vibrionaceae</taxon>
        <taxon>Vibrio</taxon>
    </lineage>
</organism>
<proteinExistence type="predicted"/>
<protein>
    <submittedName>
        <fullName evidence="1">Uncharacterized protein</fullName>
    </submittedName>
</protein>
<dbReference type="Proteomes" id="UP000571701">
    <property type="component" value="Unassembled WGS sequence"/>
</dbReference>
<accession>A0A7W2FNL9</accession>
<sequence>MEKPLLTRTVYLHLIVSALLNNHLKEIQGNVDAEEFDDFRRVTGKIMGEIYTSVLAKIWSEHKELNPTLMGGDFEVDNSVQERAIVFVEELLNHLDDSIGQ</sequence>
<reference evidence="1 2" key="1">
    <citation type="submission" date="2020-07" db="EMBL/GenBank/DDBJ databases">
        <title>Vibrio marinisediminis sp. nov., isolated from marine sediment.</title>
        <authorList>
            <person name="Ji X."/>
        </authorList>
    </citation>
    <scope>NUCLEOTIDE SEQUENCE [LARGE SCALE GENOMIC DNA]</scope>
    <source>
        <strain evidence="1 2">404</strain>
    </source>
</reference>